<evidence type="ECO:0000313" key="2">
    <source>
        <dbReference type="EMBL" id="KAJ8048465.1"/>
    </source>
</evidence>
<dbReference type="Proteomes" id="UP001152320">
    <property type="component" value="Chromosome 1"/>
</dbReference>
<proteinExistence type="predicted"/>
<gene>
    <name evidence="2" type="ORF">HOLleu_00791</name>
</gene>
<keyword evidence="3" id="KW-1185">Reference proteome</keyword>
<dbReference type="AlphaFoldDB" id="A0A9Q1HJW3"/>
<feature type="region of interest" description="Disordered" evidence="1">
    <location>
        <begin position="1"/>
        <end position="47"/>
    </location>
</feature>
<reference evidence="2" key="1">
    <citation type="submission" date="2021-10" db="EMBL/GenBank/DDBJ databases">
        <title>Tropical sea cucumber genome reveals ecological adaptation and Cuvierian tubules defense mechanism.</title>
        <authorList>
            <person name="Chen T."/>
        </authorList>
    </citation>
    <scope>NUCLEOTIDE SEQUENCE</scope>
    <source>
        <strain evidence="2">Nanhai2018</strain>
        <tissue evidence="2">Muscle</tissue>
    </source>
</reference>
<evidence type="ECO:0000256" key="1">
    <source>
        <dbReference type="SAM" id="MobiDB-lite"/>
    </source>
</evidence>
<sequence>MASPRSSVSEEIDLDLSASSSFDEEEVLQYEDVEERADEEPAQGNQPYQFEPLADEAEQIEPVPAPGVDGERAARAVRRDNIAW</sequence>
<dbReference type="EMBL" id="JAIZAY010000001">
    <property type="protein sequence ID" value="KAJ8048465.1"/>
    <property type="molecule type" value="Genomic_DNA"/>
</dbReference>
<protein>
    <submittedName>
        <fullName evidence="2">Uncharacterized protein</fullName>
    </submittedName>
</protein>
<organism evidence="2 3">
    <name type="scientific">Holothuria leucospilota</name>
    <name type="common">Black long sea cucumber</name>
    <name type="synonym">Mertensiothuria leucospilota</name>
    <dbReference type="NCBI Taxonomy" id="206669"/>
    <lineage>
        <taxon>Eukaryota</taxon>
        <taxon>Metazoa</taxon>
        <taxon>Echinodermata</taxon>
        <taxon>Eleutherozoa</taxon>
        <taxon>Echinozoa</taxon>
        <taxon>Holothuroidea</taxon>
        <taxon>Aspidochirotacea</taxon>
        <taxon>Aspidochirotida</taxon>
        <taxon>Holothuriidae</taxon>
        <taxon>Holothuria</taxon>
    </lineage>
</organism>
<comment type="caution">
    <text evidence="2">The sequence shown here is derived from an EMBL/GenBank/DDBJ whole genome shotgun (WGS) entry which is preliminary data.</text>
</comment>
<name>A0A9Q1HJW3_HOLLE</name>
<evidence type="ECO:0000313" key="3">
    <source>
        <dbReference type="Proteomes" id="UP001152320"/>
    </source>
</evidence>
<accession>A0A9Q1HJW3</accession>
<feature type="compositionally biased region" description="Acidic residues" evidence="1">
    <location>
        <begin position="22"/>
        <end position="41"/>
    </location>
</feature>